<dbReference type="SUPFAM" id="SSF82689">
    <property type="entry name" value="Mechanosensitive channel protein MscS (YggB), C-terminal domain"/>
    <property type="match status" value="1"/>
</dbReference>
<keyword evidence="7" id="KW-0406">Ion transport</keyword>
<feature type="transmembrane region" description="Helical" evidence="7">
    <location>
        <begin position="104"/>
        <end position="123"/>
    </location>
</feature>
<dbReference type="InterPro" id="IPR010920">
    <property type="entry name" value="LSM_dom_sf"/>
</dbReference>
<dbReference type="Gene3D" id="2.30.30.60">
    <property type="match status" value="1"/>
</dbReference>
<keyword evidence="11" id="KW-1185">Reference proteome</keyword>
<keyword evidence="6 7" id="KW-0472">Membrane</keyword>
<evidence type="ECO:0000256" key="4">
    <source>
        <dbReference type="ARBA" id="ARBA00022692"/>
    </source>
</evidence>
<comment type="caution">
    <text evidence="10">The sequence shown here is derived from an EMBL/GenBank/DDBJ whole genome shotgun (WGS) entry which is preliminary data.</text>
</comment>
<dbReference type="InterPro" id="IPR045275">
    <property type="entry name" value="MscS_archaea/bacteria_type"/>
</dbReference>
<dbReference type="Proteomes" id="UP000294547">
    <property type="component" value="Unassembled WGS sequence"/>
</dbReference>
<protein>
    <recommendedName>
        <fullName evidence="7">Small-conductance mechanosensitive channel</fullName>
    </recommendedName>
</protein>
<dbReference type="GO" id="GO:0005886">
    <property type="term" value="C:plasma membrane"/>
    <property type="evidence" value="ECO:0007669"/>
    <property type="project" value="UniProtKB-SubCell"/>
</dbReference>
<keyword evidence="5 7" id="KW-1133">Transmembrane helix</keyword>
<keyword evidence="4 7" id="KW-0812">Transmembrane</keyword>
<evidence type="ECO:0000256" key="3">
    <source>
        <dbReference type="ARBA" id="ARBA00022475"/>
    </source>
</evidence>
<dbReference type="InterPro" id="IPR011014">
    <property type="entry name" value="MscS_channel_TM-2"/>
</dbReference>
<evidence type="ECO:0000313" key="11">
    <source>
        <dbReference type="Proteomes" id="UP000294547"/>
    </source>
</evidence>
<keyword evidence="7" id="KW-0407">Ion channel</keyword>
<keyword evidence="3" id="KW-1003">Cell membrane</keyword>
<reference evidence="10 11" key="1">
    <citation type="submission" date="2019-03" db="EMBL/GenBank/DDBJ databases">
        <title>Genomic Encyclopedia of Type Strains, Phase IV (KMG-IV): sequencing the most valuable type-strain genomes for metagenomic binning, comparative biology and taxonomic classification.</title>
        <authorList>
            <person name="Goeker M."/>
        </authorList>
    </citation>
    <scope>NUCLEOTIDE SEQUENCE [LARGE SCALE GENOMIC DNA]</scope>
    <source>
        <strain evidence="10 11">DSM 102969</strain>
    </source>
</reference>
<feature type="domain" description="Mechanosensitive ion channel MscS" evidence="8">
    <location>
        <begin position="150"/>
        <end position="217"/>
    </location>
</feature>
<evidence type="ECO:0000259" key="8">
    <source>
        <dbReference type="Pfam" id="PF00924"/>
    </source>
</evidence>
<dbReference type="InterPro" id="IPR008910">
    <property type="entry name" value="MSC_TM_helix"/>
</dbReference>
<comment type="function">
    <text evidence="7">Mechanosensitive channel that participates in the regulation of osmotic pressure changes within the cell, opening in response to stretch forces in the membrane lipid bilayer, without the need for other proteins. Contributes to normal resistance to hypoosmotic shock. Forms an ion channel of 1.0 nanosiemens conductance with a slight preference for anions.</text>
</comment>
<feature type="transmembrane region" description="Helical" evidence="7">
    <location>
        <begin position="55"/>
        <end position="83"/>
    </location>
</feature>
<dbReference type="InterPro" id="IPR023408">
    <property type="entry name" value="MscS_beta-dom_sf"/>
</dbReference>
<dbReference type="OrthoDB" id="9814206at2"/>
<feature type="transmembrane region" description="Helical" evidence="7">
    <location>
        <begin position="135"/>
        <end position="163"/>
    </location>
</feature>
<name>A0A4V6PVD8_9HYPH</name>
<evidence type="ECO:0000256" key="6">
    <source>
        <dbReference type="ARBA" id="ARBA00023136"/>
    </source>
</evidence>
<dbReference type="InterPro" id="IPR006685">
    <property type="entry name" value="MscS_channel_2nd"/>
</dbReference>
<comment type="similarity">
    <text evidence="2 7">Belongs to the MscS (TC 1.A.23) family.</text>
</comment>
<dbReference type="InterPro" id="IPR049142">
    <property type="entry name" value="MS_channel_1st"/>
</dbReference>
<evidence type="ECO:0000256" key="1">
    <source>
        <dbReference type="ARBA" id="ARBA00004651"/>
    </source>
</evidence>
<dbReference type="AlphaFoldDB" id="A0A4V6PVD8"/>
<organism evidence="10 11">
    <name type="scientific">Oharaeibacter diazotrophicus</name>
    <dbReference type="NCBI Taxonomy" id="1920512"/>
    <lineage>
        <taxon>Bacteria</taxon>
        <taxon>Pseudomonadati</taxon>
        <taxon>Pseudomonadota</taxon>
        <taxon>Alphaproteobacteria</taxon>
        <taxon>Hyphomicrobiales</taxon>
        <taxon>Pleomorphomonadaceae</taxon>
        <taxon>Oharaeibacter</taxon>
    </lineage>
</organism>
<comment type="subunit">
    <text evidence="7">Homoheptamer.</text>
</comment>
<dbReference type="GO" id="GO:0008381">
    <property type="term" value="F:mechanosensitive monoatomic ion channel activity"/>
    <property type="evidence" value="ECO:0007669"/>
    <property type="project" value="InterPro"/>
</dbReference>
<keyword evidence="7" id="KW-0997">Cell inner membrane</keyword>
<evidence type="ECO:0000256" key="5">
    <source>
        <dbReference type="ARBA" id="ARBA00022989"/>
    </source>
</evidence>
<comment type="caution">
    <text evidence="7">Lacks conserved residue(s) required for the propagation of feature annotation.</text>
</comment>
<evidence type="ECO:0000259" key="9">
    <source>
        <dbReference type="Pfam" id="PF21088"/>
    </source>
</evidence>
<evidence type="ECO:0000256" key="7">
    <source>
        <dbReference type="RuleBase" id="RU369025"/>
    </source>
</evidence>
<dbReference type="SUPFAM" id="SSF50182">
    <property type="entry name" value="Sm-like ribonucleoproteins"/>
    <property type="match status" value="1"/>
</dbReference>
<dbReference type="PANTHER" id="PTHR30221">
    <property type="entry name" value="SMALL-CONDUCTANCE MECHANOSENSITIVE CHANNEL"/>
    <property type="match status" value="1"/>
</dbReference>
<feature type="domain" description="Mechanosensitive ion channel transmembrane helices 2/3" evidence="9">
    <location>
        <begin position="108"/>
        <end position="148"/>
    </location>
</feature>
<dbReference type="EMBL" id="SNXY01000010">
    <property type="protein sequence ID" value="TDP82338.1"/>
    <property type="molecule type" value="Genomic_DNA"/>
</dbReference>
<proteinExistence type="inferred from homology"/>
<sequence length="327" mass="33594">MSGAGGLRPEGPTNDDTVRTARAAANDPGSVPAGRGVVVNGPFSAAELDRLADLALAWTLAFVPRLVVALLIFAIGVALANWAGRGVLALLRRSGHVDATVQPVVASVVRYALVVLVAVWALGQLGVQTASLLAVLGAAGLAVGLALQGTLTNIAAGIMLLWLRPFRIGDYVEVATAPIAGTVREIGLFACRLETVDGVTVFAPNQTLWNTALRNYAGGDGRLVAVEVALPKEADAAAARAAISSGLEGVEGISDRPLPDVFVDGLTGDGLVLTVRVYALPGSVGALMRTLPAAIRAALDACEDETLHPLRVVRTAPSAADPSRLMR</sequence>
<dbReference type="Pfam" id="PF05552">
    <property type="entry name" value="MS_channel_1st_1"/>
    <property type="match status" value="1"/>
</dbReference>
<dbReference type="InterPro" id="IPR011066">
    <property type="entry name" value="MscS_channel_C_sf"/>
</dbReference>
<evidence type="ECO:0000313" key="10">
    <source>
        <dbReference type="EMBL" id="TDP82338.1"/>
    </source>
</evidence>
<dbReference type="PANTHER" id="PTHR30221:SF8">
    <property type="entry name" value="SMALL-CONDUCTANCE MECHANOSENSITIVE CHANNEL"/>
    <property type="match status" value="1"/>
</dbReference>
<comment type="subcellular location">
    <subcellularLocation>
        <location evidence="7">Cell inner membrane</location>
        <topology evidence="7">Multi-pass membrane protein</topology>
    </subcellularLocation>
    <subcellularLocation>
        <location evidence="1">Cell membrane</location>
        <topology evidence="1">Multi-pass membrane protein</topology>
    </subcellularLocation>
</comment>
<dbReference type="Pfam" id="PF21088">
    <property type="entry name" value="MS_channel_1st"/>
    <property type="match status" value="1"/>
</dbReference>
<accession>A0A4V6PVD8</accession>
<evidence type="ECO:0000256" key="2">
    <source>
        <dbReference type="ARBA" id="ARBA00008017"/>
    </source>
</evidence>
<gene>
    <name evidence="10" type="ORF">EDD54_3605</name>
</gene>
<dbReference type="Pfam" id="PF00924">
    <property type="entry name" value="MS_channel_2nd"/>
    <property type="match status" value="1"/>
</dbReference>
<dbReference type="SUPFAM" id="SSF82861">
    <property type="entry name" value="Mechanosensitive channel protein MscS (YggB), transmembrane region"/>
    <property type="match status" value="1"/>
</dbReference>
<keyword evidence="7" id="KW-0813">Transport</keyword>
<dbReference type="Gene3D" id="1.10.287.1260">
    <property type="match status" value="1"/>
</dbReference>